<accession>A0A7W7T356</accession>
<dbReference type="CDD" id="cd01832">
    <property type="entry name" value="SGNH_hydrolase_like_1"/>
    <property type="match status" value="1"/>
</dbReference>
<dbReference type="RefSeq" id="WP_312865666.1">
    <property type="nucleotide sequence ID" value="NZ_BAABAI010000038.1"/>
</dbReference>
<name>A0A7W7T356_9PSEU</name>
<dbReference type="EMBL" id="JACHJS010000001">
    <property type="protein sequence ID" value="MBB4965713.1"/>
    <property type="molecule type" value="Genomic_DNA"/>
</dbReference>
<gene>
    <name evidence="2" type="ORF">F4559_003072</name>
</gene>
<proteinExistence type="predicted"/>
<dbReference type="Proteomes" id="UP000542674">
    <property type="component" value="Unassembled WGS sequence"/>
</dbReference>
<organism evidence="2 3">
    <name type="scientific">Saccharothrix violaceirubra</name>
    <dbReference type="NCBI Taxonomy" id="413306"/>
    <lineage>
        <taxon>Bacteria</taxon>
        <taxon>Bacillati</taxon>
        <taxon>Actinomycetota</taxon>
        <taxon>Actinomycetes</taxon>
        <taxon>Pseudonocardiales</taxon>
        <taxon>Pseudonocardiaceae</taxon>
        <taxon>Saccharothrix</taxon>
    </lineage>
</organism>
<keyword evidence="3" id="KW-1185">Reference proteome</keyword>
<sequence length="249" mass="26556">MAIGDSFTEGIGDERVDGSPRGWADLVAAGLAAGGPPVEYANLAVRGRLLEPIVTGQLEAALALTPAPTLITFNGGGNDMMRQGVDGRRLVDLTEHVIRSCAAAGVRLVLLSGADPSDGLPFGGTVRRRGKALTAAVAGLARRHDFVFVDVFNDAEIRRAPYWSPDRLHLGPDGHRRVASLVLAALGHDVAAHAVAPTPADPRRLSTEVRYYREHVLPWLARRARGRSSGDNRLGKHVAWTTVETPHPA</sequence>
<protein>
    <submittedName>
        <fullName evidence="2">Lysophospholipase L1-like esterase</fullName>
    </submittedName>
</protein>
<evidence type="ECO:0000313" key="2">
    <source>
        <dbReference type="EMBL" id="MBB4965713.1"/>
    </source>
</evidence>
<reference evidence="2 3" key="1">
    <citation type="submission" date="2020-08" db="EMBL/GenBank/DDBJ databases">
        <title>Sequencing the genomes of 1000 actinobacteria strains.</title>
        <authorList>
            <person name="Klenk H.-P."/>
        </authorList>
    </citation>
    <scope>NUCLEOTIDE SEQUENCE [LARGE SCALE GENOMIC DNA]</scope>
    <source>
        <strain evidence="2 3">DSM 45084</strain>
    </source>
</reference>
<dbReference type="InterPro" id="IPR053140">
    <property type="entry name" value="GDSL_Rv0518-like"/>
</dbReference>
<evidence type="ECO:0000313" key="3">
    <source>
        <dbReference type="Proteomes" id="UP000542674"/>
    </source>
</evidence>
<feature type="domain" description="SGNH hydrolase-type esterase" evidence="1">
    <location>
        <begin position="2"/>
        <end position="177"/>
    </location>
</feature>
<dbReference type="SUPFAM" id="SSF52266">
    <property type="entry name" value="SGNH hydrolase"/>
    <property type="match status" value="1"/>
</dbReference>
<dbReference type="AlphaFoldDB" id="A0A7W7T356"/>
<dbReference type="InterPro" id="IPR013830">
    <property type="entry name" value="SGNH_hydro"/>
</dbReference>
<comment type="caution">
    <text evidence="2">The sequence shown here is derived from an EMBL/GenBank/DDBJ whole genome shotgun (WGS) entry which is preliminary data.</text>
</comment>
<dbReference type="Pfam" id="PF13472">
    <property type="entry name" value="Lipase_GDSL_2"/>
    <property type="match status" value="1"/>
</dbReference>
<dbReference type="PANTHER" id="PTHR43784">
    <property type="entry name" value="GDSL-LIKE LIPASE/ACYLHYDROLASE, PUTATIVE (AFU_ORTHOLOGUE AFUA_2G00820)-RELATED"/>
    <property type="match status" value="1"/>
</dbReference>
<dbReference type="Gene3D" id="3.40.50.1110">
    <property type="entry name" value="SGNH hydrolase"/>
    <property type="match status" value="1"/>
</dbReference>
<evidence type="ECO:0000259" key="1">
    <source>
        <dbReference type="Pfam" id="PF13472"/>
    </source>
</evidence>
<dbReference type="PANTHER" id="PTHR43784:SF2">
    <property type="entry name" value="GDSL-LIKE LIPASE_ACYLHYDROLASE, PUTATIVE (AFU_ORTHOLOGUE AFUA_2G00820)-RELATED"/>
    <property type="match status" value="1"/>
</dbReference>
<dbReference type="InterPro" id="IPR036514">
    <property type="entry name" value="SGNH_hydro_sf"/>
</dbReference>